<organism evidence="1 2">
    <name type="scientific">Mugilogobius chulae</name>
    <name type="common">yellowstripe goby</name>
    <dbReference type="NCBI Taxonomy" id="88201"/>
    <lineage>
        <taxon>Eukaryota</taxon>
        <taxon>Metazoa</taxon>
        <taxon>Chordata</taxon>
        <taxon>Craniata</taxon>
        <taxon>Vertebrata</taxon>
        <taxon>Euteleostomi</taxon>
        <taxon>Actinopterygii</taxon>
        <taxon>Neopterygii</taxon>
        <taxon>Teleostei</taxon>
        <taxon>Neoteleostei</taxon>
        <taxon>Acanthomorphata</taxon>
        <taxon>Gobiaria</taxon>
        <taxon>Gobiiformes</taxon>
        <taxon>Gobioidei</taxon>
        <taxon>Gobiidae</taxon>
        <taxon>Gobionellinae</taxon>
        <taxon>Mugilogobius</taxon>
    </lineage>
</organism>
<reference evidence="2" key="1">
    <citation type="submission" date="2024-04" db="EMBL/GenBank/DDBJ databases">
        <title>Salinicola lusitanus LLJ914,a marine bacterium isolated from the Okinawa Trough.</title>
        <authorList>
            <person name="Li J."/>
        </authorList>
    </citation>
    <scope>NUCLEOTIDE SEQUENCE [LARGE SCALE GENOMIC DNA]</scope>
</reference>
<evidence type="ECO:0000313" key="1">
    <source>
        <dbReference type="EMBL" id="KAK7938573.1"/>
    </source>
</evidence>
<name>A0AAW0PS94_9GOBI</name>
<dbReference type="Proteomes" id="UP001460270">
    <property type="component" value="Unassembled WGS sequence"/>
</dbReference>
<comment type="caution">
    <text evidence="1">The sequence shown here is derived from an EMBL/GenBank/DDBJ whole genome shotgun (WGS) entry which is preliminary data.</text>
</comment>
<keyword evidence="2" id="KW-1185">Reference proteome</keyword>
<evidence type="ECO:0000313" key="2">
    <source>
        <dbReference type="Proteomes" id="UP001460270"/>
    </source>
</evidence>
<protein>
    <submittedName>
        <fullName evidence="1">Uncharacterized protein</fullName>
    </submittedName>
</protein>
<proteinExistence type="predicted"/>
<sequence length="196" mass="21869">MLAAVQFDATELQTLSFHLLLNELWLQNSFQAAQKLSPALFSPSPKRAPKNFKALQNLLQIDFTISKTGSSTVFSISKTGSKISFQAALKWLQNQVFNWLQNWPQTNFIAAPKTVSYTVFSISKQASEELSPAPKLLQHNFNTTITTFIQHQNRLLNNFQAAPKLATASFIEAPKLAPAQFSPSQKQAPKSAFKQL</sequence>
<dbReference type="EMBL" id="JBBPFD010000002">
    <property type="protein sequence ID" value="KAK7938573.1"/>
    <property type="molecule type" value="Genomic_DNA"/>
</dbReference>
<accession>A0AAW0PS94</accession>
<gene>
    <name evidence="1" type="ORF">WMY93_001899</name>
</gene>
<dbReference type="AlphaFoldDB" id="A0AAW0PS94"/>